<dbReference type="AlphaFoldDB" id="A0AAX0L812"/>
<comment type="caution">
    <text evidence="1">The sequence shown here is derived from an EMBL/GenBank/DDBJ whole genome shotgun (WGS) entry which is preliminary data.</text>
</comment>
<reference evidence="1 2" key="1">
    <citation type="submission" date="2016-08" db="EMBL/GenBank/DDBJ databases">
        <title>Campylobacter species from sea mammals.</title>
        <authorList>
            <person name="Gilbert M.J."/>
            <person name="Byrne B.A."/>
            <person name="Zomer A.L."/>
            <person name="Wagenaar J.A."/>
        </authorList>
    </citation>
    <scope>NUCLEOTIDE SEQUENCE [LARGE SCALE GENOMIC DNA]</scope>
    <source>
        <strain evidence="1 2">1105248</strain>
    </source>
</reference>
<evidence type="ECO:0000313" key="2">
    <source>
        <dbReference type="Proteomes" id="UP000189728"/>
    </source>
</evidence>
<name>A0AAX0L812_9BACT</name>
<gene>
    <name evidence="1" type="ORF">BFG04_06760</name>
</gene>
<sequence>MYDKKATKTIFKNSTKTKMYLYTFDINKYKIIIRAYKLALSQQMPYLKQIKTSKAVYIL</sequence>
<organism evidence="1 2">
    <name type="scientific">Campylobacter pinnipediorum subsp. pinnipediorum</name>
    <dbReference type="NCBI Taxonomy" id="1660067"/>
    <lineage>
        <taxon>Bacteria</taxon>
        <taxon>Pseudomonadati</taxon>
        <taxon>Campylobacterota</taxon>
        <taxon>Epsilonproteobacteria</taxon>
        <taxon>Campylobacterales</taxon>
        <taxon>Campylobacteraceae</taxon>
        <taxon>Campylobacter</taxon>
    </lineage>
</organism>
<dbReference type="EMBL" id="MCRK01000046">
    <property type="protein sequence ID" value="OPA74419.1"/>
    <property type="molecule type" value="Genomic_DNA"/>
</dbReference>
<protein>
    <submittedName>
        <fullName evidence="1">Uncharacterized protein</fullName>
    </submittedName>
</protein>
<proteinExistence type="predicted"/>
<evidence type="ECO:0000313" key="1">
    <source>
        <dbReference type="EMBL" id="OPA74419.1"/>
    </source>
</evidence>
<dbReference type="Proteomes" id="UP000189728">
    <property type="component" value="Unassembled WGS sequence"/>
</dbReference>
<accession>A0AAX0L812</accession>